<keyword evidence="3" id="KW-0966">Cell projection</keyword>
<dbReference type="Pfam" id="PF07238">
    <property type="entry name" value="PilZ"/>
    <property type="match status" value="1"/>
</dbReference>
<accession>A0A1G5DFT8</accession>
<sequence>MNLITELKVGEKIEVELTNFKNRNKHFIVSQILDIKDKKIYISNPIRKGTPYPLLEGQQIKIIFYREEKGIFSFVAEIKHKKQSRILIYAVEPITEPVKTQRRFFFRLDVILKVVIRNLDEDKKVECIAKDLSGGGMKVISKAGYTEGVLLECDIYLKDGEYVTTVGDVIRSIKNPITNEYELGIKFQDISESVRNNIISFIFEKQRILRKKGLI</sequence>
<evidence type="ECO:0000313" key="3">
    <source>
        <dbReference type="EMBL" id="SCY13506.1"/>
    </source>
</evidence>
<dbReference type="InterPro" id="IPR009926">
    <property type="entry name" value="T3SS_YcgR_PilZN"/>
</dbReference>
<dbReference type="Pfam" id="PF12945">
    <property type="entry name" value="PilZNR"/>
    <property type="match status" value="1"/>
</dbReference>
<dbReference type="RefSeq" id="WP_176758864.1">
    <property type="nucleotide sequence ID" value="NZ_FMUS01000004.1"/>
</dbReference>
<evidence type="ECO:0000259" key="2">
    <source>
        <dbReference type="Pfam" id="PF12945"/>
    </source>
</evidence>
<dbReference type="Proteomes" id="UP000198636">
    <property type="component" value="Unassembled WGS sequence"/>
</dbReference>
<evidence type="ECO:0000259" key="1">
    <source>
        <dbReference type="Pfam" id="PF07238"/>
    </source>
</evidence>
<dbReference type="EMBL" id="FMUS01000004">
    <property type="protein sequence ID" value="SCY13506.1"/>
    <property type="molecule type" value="Genomic_DNA"/>
</dbReference>
<dbReference type="InterPro" id="IPR009875">
    <property type="entry name" value="PilZ_domain"/>
</dbReference>
<feature type="domain" description="Type III secretion system flagellar brake protein YcgR PilZN" evidence="2">
    <location>
        <begin position="8"/>
        <end position="91"/>
    </location>
</feature>
<evidence type="ECO:0000313" key="4">
    <source>
        <dbReference type="Proteomes" id="UP000198636"/>
    </source>
</evidence>
<reference evidence="3 4" key="1">
    <citation type="submission" date="2016-10" db="EMBL/GenBank/DDBJ databases">
        <authorList>
            <person name="de Groot N.N."/>
        </authorList>
    </citation>
    <scope>NUCLEOTIDE SEQUENCE [LARGE SCALE GENOMIC DNA]</scope>
    <source>
        <strain evidence="3 4">DSM 18978</strain>
    </source>
</reference>
<dbReference type="SUPFAM" id="SSF141371">
    <property type="entry name" value="PilZ domain-like"/>
    <property type="match status" value="1"/>
</dbReference>
<dbReference type="AlphaFoldDB" id="A0A1G5DFT8"/>
<dbReference type="Gene3D" id="2.40.10.220">
    <property type="entry name" value="predicted glycosyltransferase like domains"/>
    <property type="match status" value="1"/>
</dbReference>
<dbReference type="GO" id="GO:0035438">
    <property type="term" value="F:cyclic-di-GMP binding"/>
    <property type="evidence" value="ECO:0007669"/>
    <property type="project" value="InterPro"/>
</dbReference>
<organism evidence="3 4">
    <name type="scientific">Alkaliphilus peptidifermentans DSM 18978</name>
    <dbReference type="NCBI Taxonomy" id="1120976"/>
    <lineage>
        <taxon>Bacteria</taxon>
        <taxon>Bacillati</taxon>
        <taxon>Bacillota</taxon>
        <taxon>Clostridia</taxon>
        <taxon>Peptostreptococcales</taxon>
        <taxon>Natronincolaceae</taxon>
        <taxon>Alkaliphilus</taxon>
    </lineage>
</organism>
<keyword evidence="3" id="KW-0969">Cilium</keyword>
<proteinExistence type="predicted"/>
<feature type="domain" description="PilZ" evidence="1">
    <location>
        <begin position="101"/>
        <end position="204"/>
    </location>
</feature>
<name>A0A1G5DFT8_9FIRM</name>
<gene>
    <name evidence="3" type="ORF">SAMN03080606_00895</name>
</gene>
<keyword evidence="4" id="KW-1185">Reference proteome</keyword>
<protein>
    <submittedName>
        <fullName evidence="3">C-di-GMP-binding flagellar brake protein YcgR, contains PilZNR and PilZ domains</fullName>
    </submittedName>
</protein>
<dbReference type="STRING" id="1120976.SAMN03080606_00895"/>
<keyword evidence="3" id="KW-0282">Flagellum</keyword>